<dbReference type="InterPro" id="IPR038765">
    <property type="entry name" value="Papain-like_cys_pep_sf"/>
</dbReference>
<dbReference type="FunFam" id="3.40.532.10:FF:000006">
    <property type="entry name" value="Ubiquitin carboxyl-terminal hydrolase"/>
    <property type="match status" value="1"/>
</dbReference>
<keyword evidence="6 10" id="KW-0378">Hydrolase</keyword>
<dbReference type="Pfam" id="PF01088">
    <property type="entry name" value="Peptidase_C12"/>
    <property type="match status" value="1"/>
</dbReference>
<dbReference type="GO" id="GO:0004843">
    <property type="term" value="F:cysteine-type deubiquitinase activity"/>
    <property type="evidence" value="ECO:0007669"/>
    <property type="project" value="UniProtKB-UniRule"/>
</dbReference>
<dbReference type="CDD" id="cd09616">
    <property type="entry name" value="Peptidase_C12_UCH_L1_L3"/>
    <property type="match status" value="1"/>
</dbReference>
<comment type="catalytic activity">
    <reaction evidence="1 10 11">
        <text>Thiol-dependent hydrolysis of ester, thioester, amide, peptide and isopeptide bonds formed by the C-terminal Gly of ubiquitin (a 76-residue protein attached to proteins as an intracellular targeting signal).</text>
        <dbReference type="EC" id="3.4.19.12"/>
    </reaction>
</comment>
<evidence type="ECO:0000313" key="13">
    <source>
        <dbReference type="EMBL" id="OQR67211.1"/>
    </source>
</evidence>
<dbReference type="PANTHER" id="PTHR10589">
    <property type="entry name" value="UBIQUITIN CARBOXYL-TERMINAL HYDROLASE"/>
    <property type="match status" value="1"/>
</dbReference>
<dbReference type="SUPFAM" id="SSF54001">
    <property type="entry name" value="Cysteine proteinases"/>
    <property type="match status" value="1"/>
</dbReference>
<feature type="site" description="Transition state stabilizer" evidence="10">
    <location>
        <position position="82"/>
    </location>
</feature>
<sequence length="221" mass="23882">MAIRWLGLESNPKVMTEYIHSLGASKDWGLVDVYGLDDESLAHIPQPVEALLLLFPVGNGESASGGGKEVEASKAQVFFMKQTIQNACGTIGLLHSLANSKIPVTEGSYLDVFLKSAQGKSPEEKAELLEKSNDIQKVHESFAHQGQTAAPNLEDQLDLHFVAIVLADGHIFELDGRKSGPIQYGPSTEQTFLKDAATVCKQYIESASGNINFSLVALVKQ</sequence>
<dbReference type="PRINTS" id="PR00707">
    <property type="entry name" value="UBCTHYDRLASE"/>
</dbReference>
<feature type="domain" description="UCH catalytic" evidence="12">
    <location>
        <begin position="4"/>
        <end position="220"/>
    </location>
</feature>
<dbReference type="STRING" id="418985.A0A1V9X1C4"/>
<dbReference type="InterPro" id="IPR057254">
    <property type="entry name" value="UCH_AS"/>
</dbReference>
<dbReference type="PANTHER" id="PTHR10589:SF17">
    <property type="entry name" value="UBIQUITIN CARBOXYL-TERMINAL HYDROLASE"/>
    <property type="match status" value="1"/>
</dbReference>
<comment type="function">
    <text evidence="8">Ubiquitin-protein hydrolase is involved both in the processing of ubiquitin precursors and of ubiquitinated proteins. This enzyme is a thiol protease that recognizes and hydrolyzes a peptide bond at the C-terminal glycine of ubiquitin.</text>
</comment>
<organism evidence="13 14">
    <name type="scientific">Tropilaelaps mercedesae</name>
    <dbReference type="NCBI Taxonomy" id="418985"/>
    <lineage>
        <taxon>Eukaryota</taxon>
        <taxon>Metazoa</taxon>
        <taxon>Ecdysozoa</taxon>
        <taxon>Arthropoda</taxon>
        <taxon>Chelicerata</taxon>
        <taxon>Arachnida</taxon>
        <taxon>Acari</taxon>
        <taxon>Parasitiformes</taxon>
        <taxon>Mesostigmata</taxon>
        <taxon>Gamasina</taxon>
        <taxon>Dermanyssoidea</taxon>
        <taxon>Laelapidae</taxon>
        <taxon>Tropilaelaps</taxon>
    </lineage>
</organism>
<accession>A0A1V9X1C4</accession>
<evidence type="ECO:0000256" key="3">
    <source>
        <dbReference type="ARBA" id="ARBA00012759"/>
    </source>
</evidence>
<protein>
    <recommendedName>
        <fullName evidence="9 11">Ubiquitin carboxyl-terminal hydrolase</fullName>
        <ecNumber evidence="3 11">3.4.19.12</ecNumber>
    </recommendedName>
</protein>
<dbReference type="Gene3D" id="3.40.532.10">
    <property type="entry name" value="Peptidase C12, ubiquitin carboxyl-terminal hydrolase"/>
    <property type="match status" value="1"/>
</dbReference>
<dbReference type="InterPro" id="IPR036959">
    <property type="entry name" value="Peptidase_C12_UCH_sf"/>
</dbReference>
<evidence type="ECO:0000256" key="6">
    <source>
        <dbReference type="ARBA" id="ARBA00022801"/>
    </source>
</evidence>
<dbReference type="GO" id="GO:0006511">
    <property type="term" value="P:ubiquitin-dependent protein catabolic process"/>
    <property type="evidence" value="ECO:0007669"/>
    <property type="project" value="UniProtKB-UniRule"/>
</dbReference>
<comment type="caution">
    <text evidence="13">The sequence shown here is derived from an EMBL/GenBank/DDBJ whole genome shotgun (WGS) entry which is preliminary data.</text>
</comment>
<evidence type="ECO:0000256" key="11">
    <source>
        <dbReference type="RuleBase" id="RU361215"/>
    </source>
</evidence>
<proteinExistence type="inferred from homology"/>
<evidence type="ECO:0000256" key="5">
    <source>
        <dbReference type="ARBA" id="ARBA00022786"/>
    </source>
</evidence>
<evidence type="ECO:0000256" key="8">
    <source>
        <dbReference type="ARBA" id="ARBA00055560"/>
    </source>
</evidence>
<keyword evidence="4 10" id="KW-0645">Protease</keyword>
<comment type="similarity">
    <text evidence="2 10 11">Belongs to the peptidase C12 family.</text>
</comment>
<dbReference type="FunCoup" id="A0A1V9X1C4">
    <property type="interactions" value="641"/>
</dbReference>
<dbReference type="GO" id="GO:0016579">
    <property type="term" value="P:protein deubiquitination"/>
    <property type="evidence" value="ECO:0007669"/>
    <property type="project" value="TreeGrafter"/>
</dbReference>
<keyword evidence="14" id="KW-1185">Reference proteome</keyword>
<dbReference type="EC" id="3.4.19.12" evidence="3 11"/>
<feature type="site" description="Important for enzyme activity" evidence="10">
    <location>
        <position position="175"/>
    </location>
</feature>
<feature type="active site" description="Proton donor" evidence="10">
    <location>
        <position position="160"/>
    </location>
</feature>
<evidence type="ECO:0000256" key="2">
    <source>
        <dbReference type="ARBA" id="ARBA00009326"/>
    </source>
</evidence>
<dbReference type="InParanoid" id="A0A1V9X1C4"/>
<keyword evidence="7 10" id="KW-0788">Thiol protease</keyword>
<evidence type="ECO:0000256" key="9">
    <source>
        <dbReference type="ARBA" id="ARBA00073226"/>
    </source>
</evidence>
<dbReference type="OrthoDB" id="427186at2759"/>
<evidence type="ECO:0000313" key="14">
    <source>
        <dbReference type="Proteomes" id="UP000192247"/>
    </source>
</evidence>
<dbReference type="AlphaFoldDB" id="A0A1V9X1C4"/>
<evidence type="ECO:0000256" key="10">
    <source>
        <dbReference type="PROSITE-ProRule" id="PRU01393"/>
    </source>
</evidence>
<evidence type="ECO:0000256" key="4">
    <source>
        <dbReference type="ARBA" id="ARBA00022670"/>
    </source>
</evidence>
<gene>
    <name evidence="13" type="ORF">BIW11_13665</name>
</gene>
<evidence type="ECO:0000259" key="12">
    <source>
        <dbReference type="PROSITE" id="PS52048"/>
    </source>
</evidence>
<dbReference type="Proteomes" id="UP000192247">
    <property type="component" value="Unassembled WGS sequence"/>
</dbReference>
<dbReference type="PROSITE" id="PS52048">
    <property type="entry name" value="UCH_DOMAIN"/>
    <property type="match status" value="1"/>
</dbReference>
<evidence type="ECO:0000256" key="7">
    <source>
        <dbReference type="ARBA" id="ARBA00022807"/>
    </source>
</evidence>
<dbReference type="EMBL" id="MNPL01029525">
    <property type="protein sequence ID" value="OQR67211.1"/>
    <property type="molecule type" value="Genomic_DNA"/>
</dbReference>
<dbReference type="PROSITE" id="PS00140">
    <property type="entry name" value="UCH_1"/>
    <property type="match status" value="1"/>
</dbReference>
<dbReference type="GO" id="GO:0005737">
    <property type="term" value="C:cytoplasm"/>
    <property type="evidence" value="ECO:0007669"/>
    <property type="project" value="TreeGrafter"/>
</dbReference>
<reference evidence="13 14" key="1">
    <citation type="journal article" date="2017" name="Gigascience">
        <title>Draft genome of the honey bee ectoparasitic mite, Tropilaelaps mercedesae, is shaped by the parasitic life history.</title>
        <authorList>
            <person name="Dong X."/>
            <person name="Armstrong S.D."/>
            <person name="Xia D."/>
            <person name="Makepeace B.L."/>
            <person name="Darby A.C."/>
            <person name="Kadowaki T."/>
        </authorList>
    </citation>
    <scope>NUCLEOTIDE SEQUENCE [LARGE SCALE GENOMIC DNA]</scope>
    <source>
        <strain evidence="13">Wuxi-XJTLU</strain>
    </source>
</reference>
<name>A0A1V9X1C4_9ACAR</name>
<keyword evidence="5 10" id="KW-0833">Ubl conjugation pathway</keyword>
<dbReference type="InterPro" id="IPR001578">
    <property type="entry name" value="Peptidase_C12_UCH"/>
</dbReference>
<feature type="active site" description="Nucleophile" evidence="10">
    <location>
        <position position="88"/>
    </location>
</feature>
<evidence type="ECO:0000256" key="1">
    <source>
        <dbReference type="ARBA" id="ARBA00000707"/>
    </source>
</evidence>